<evidence type="ECO:0000256" key="1">
    <source>
        <dbReference type="ARBA" id="ARBA00004651"/>
    </source>
</evidence>
<dbReference type="AlphaFoldDB" id="A0A4R5VSJ5"/>
<gene>
    <name evidence="7" type="ORF">E2K98_14090</name>
</gene>
<dbReference type="InterPro" id="IPR005538">
    <property type="entry name" value="LrgA/CidA"/>
</dbReference>
<feature type="transmembrane region" description="Helical" evidence="6">
    <location>
        <begin position="65"/>
        <end position="85"/>
    </location>
</feature>
<evidence type="ECO:0000256" key="4">
    <source>
        <dbReference type="ARBA" id="ARBA00022989"/>
    </source>
</evidence>
<evidence type="ECO:0000256" key="6">
    <source>
        <dbReference type="SAM" id="Phobius"/>
    </source>
</evidence>
<comment type="subcellular location">
    <subcellularLocation>
        <location evidence="1">Cell membrane</location>
        <topology evidence="1">Multi-pass membrane protein</topology>
    </subcellularLocation>
</comment>
<sequence>MMLRYFVQFFTILLFYSIGNGMVSWLQLSIPGSIAGLFLLFIALNFRVCQLKWVETIAQLHIKHITLLFIPFTVGIWNNIGIFQLEGAKLAIVLAISSLVVLLATAVIAETIETRTQRRKQGGKMD</sequence>
<reference evidence="7 8" key="1">
    <citation type="submission" date="2019-03" db="EMBL/GenBank/DDBJ databases">
        <title>Bacillus niacini sp. nov. a Nicotinate-Metabolizing Mesophile Isolated from Soil.</title>
        <authorList>
            <person name="Zhang G."/>
        </authorList>
    </citation>
    <scope>NUCLEOTIDE SEQUENCE [LARGE SCALE GENOMIC DNA]</scope>
    <source>
        <strain evidence="7 8">WN066</strain>
    </source>
</reference>
<name>A0A4R5VSJ5_9BACI</name>
<accession>A0A4R5VSJ5</accession>
<evidence type="ECO:0000313" key="8">
    <source>
        <dbReference type="Proteomes" id="UP000295132"/>
    </source>
</evidence>
<feature type="transmembrane region" description="Helical" evidence="6">
    <location>
        <begin position="91"/>
        <end position="112"/>
    </location>
</feature>
<dbReference type="PANTHER" id="PTHR33931:SF2">
    <property type="entry name" value="HOLIN-LIKE PROTEIN CIDA"/>
    <property type="match status" value="1"/>
</dbReference>
<keyword evidence="4 6" id="KW-1133">Transmembrane helix</keyword>
<comment type="caution">
    <text evidence="7">The sequence shown here is derived from an EMBL/GenBank/DDBJ whole genome shotgun (WGS) entry which is preliminary data.</text>
</comment>
<dbReference type="Pfam" id="PF03788">
    <property type="entry name" value="LrgA"/>
    <property type="match status" value="1"/>
</dbReference>
<protein>
    <submittedName>
        <fullName evidence="7">CidA/LrgA family protein</fullName>
    </submittedName>
</protein>
<evidence type="ECO:0000313" key="7">
    <source>
        <dbReference type="EMBL" id="TDK60851.1"/>
    </source>
</evidence>
<evidence type="ECO:0000256" key="5">
    <source>
        <dbReference type="ARBA" id="ARBA00023136"/>
    </source>
</evidence>
<keyword evidence="5 6" id="KW-0472">Membrane</keyword>
<evidence type="ECO:0000256" key="3">
    <source>
        <dbReference type="ARBA" id="ARBA00022692"/>
    </source>
</evidence>
<proteinExistence type="predicted"/>
<dbReference type="PANTHER" id="PTHR33931">
    <property type="entry name" value="HOLIN-LIKE PROTEIN CIDA-RELATED"/>
    <property type="match status" value="1"/>
</dbReference>
<dbReference type="EMBL" id="SMYO01000006">
    <property type="protein sequence ID" value="TDK60851.1"/>
    <property type="molecule type" value="Genomic_DNA"/>
</dbReference>
<keyword evidence="2" id="KW-1003">Cell membrane</keyword>
<dbReference type="Proteomes" id="UP000295132">
    <property type="component" value="Unassembled WGS sequence"/>
</dbReference>
<keyword evidence="3 6" id="KW-0812">Transmembrane</keyword>
<organism evidence="7 8">
    <name type="scientific">Bacillus salipaludis</name>
    <dbReference type="NCBI Taxonomy" id="2547811"/>
    <lineage>
        <taxon>Bacteria</taxon>
        <taxon>Bacillati</taxon>
        <taxon>Bacillota</taxon>
        <taxon>Bacilli</taxon>
        <taxon>Bacillales</taxon>
        <taxon>Bacillaceae</taxon>
        <taxon>Bacillus</taxon>
    </lineage>
</organism>
<dbReference type="GO" id="GO:0005886">
    <property type="term" value="C:plasma membrane"/>
    <property type="evidence" value="ECO:0007669"/>
    <property type="project" value="UniProtKB-SubCell"/>
</dbReference>
<feature type="transmembrane region" description="Helical" evidence="6">
    <location>
        <begin position="34"/>
        <end position="53"/>
    </location>
</feature>
<evidence type="ECO:0000256" key="2">
    <source>
        <dbReference type="ARBA" id="ARBA00022475"/>
    </source>
</evidence>